<dbReference type="AlphaFoldDB" id="A0A8H3KY39"/>
<accession>A0A8H3KY39</accession>
<dbReference type="InterPro" id="IPR004875">
    <property type="entry name" value="DDE_SF_endonuclease_dom"/>
</dbReference>
<protein>
    <submittedName>
        <fullName evidence="2">Pogo transposable element with KRAB domain</fullName>
    </submittedName>
</protein>
<evidence type="ECO:0000313" key="3">
    <source>
        <dbReference type="Proteomes" id="UP000615446"/>
    </source>
</evidence>
<sequence length="254" mass="29975">MISLYENSINEFKTLNCWIFVFMKRYNLSWRWYTKVSQKLPSQTDKLLKNFQEFIICLRTEKLFQMSNILNMDKIPVWFDMAENFTIDNKSEKIIHIYGMKFPPICIFKGKQLSRDKQVSSGVIVWFQESEWMDSELMKKYVDYINDNLEKMGISNTTTIMVYDFFRGHLEESVKIKFRDRSIDLAVIPDGGGTRMIASENFCCARLSDVCGWVKRSWDRIPEEMVIESFKTCRISTSLDGSDNEITDNEDYGD</sequence>
<dbReference type="EMBL" id="BLAL01000020">
    <property type="protein sequence ID" value="GES76466.1"/>
    <property type="molecule type" value="Genomic_DNA"/>
</dbReference>
<feature type="domain" description="DDE-1" evidence="1">
    <location>
        <begin position="100"/>
        <end position="190"/>
    </location>
</feature>
<comment type="caution">
    <text evidence="2">The sequence shown here is derived from an EMBL/GenBank/DDBJ whole genome shotgun (WGS) entry which is preliminary data.</text>
</comment>
<dbReference type="Proteomes" id="UP000615446">
    <property type="component" value="Unassembled WGS sequence"/>
</dbReference>
<dbReference type="OrthoDB" id="2444593at2759"/>
<proteinExistence type="predicted"/>
<dbReference type="Pfam" id="PF03184">
    <property type="entry name" value="DDE_1"/>
    <property type="match status" value="1"/>
</dbReference>
<organism evidence="2 3">
    <name type="scientific">Rhizophagus clarus</name>
    <dbReference type="NCBI Taxonomy" id="94130"/>
    <lineage>
        <taxon>Eukaryota</taxon>
        <taxon>Fungi</taxon>
        <taxon>Fungi incertae sedis</taxon>
        <taxon>Mucoromycota</taxon>
        <taxon>Glomeromycotina</taxon>
        <taxon>Glomeromycetes</taxon>
        <taxon>Glomerales</taxon>
        <taxon>Glomeraceae</taxon>
        <taxon>Rhizophagus</taxon>
    </lineage>
</organism>
<gene>
    <name evidence="2" type="ORF">RCL2_000387000</name>
</gene>
<evidence type="ECO:0000313" key="2">
    <source>
        <dbReference type="EMBL" id="GES76466.1"/>
    </source>
</evidence>
<reference evidence="2" key="1">
    <citation type="submission" date="2019-10" db="EMBL/GenBank/DDBJ databases">
        <title>Conservation and host-specific expression of non-tandemly repeated heterogenous ribosome RNA gene in arbuscular mycorrhizal fungi.</title>
        <authorList>
            <person name="Maeda T."/>
            <person name="Kobayashi Y."/>
            <person name="Nakagawa T."/>
            <person name="Ezawa T."/>
            <person name="Yamaguchi K."/>
            <person name="Bino T."/>
            <person name="Nishimoto Y."/>
            <person name="Shigenobu S."/>
            <person name="Kawaguchi M."/>
        </authorList>
    </citation>
    <scope>NUCLEOTIDE SEQUENCE</scope>
    <source>
        <strain evidence="2">HR1</strain>
    </source>
</reference>
<name>A0A8H3KY39_9GLOM</name>
<dbReference type="GO" id="GO:0003676">
    <property type="term" value="F:nucleic acid binding"/>
    <property type="evidence" value="ECO:0007669"/>
    <property type="project" value="InterPro"/>
</dbReference>
<evidence type="ECO:0000259" key="1">
    <source>
        <dbReference type="Pfam" id="PF03184"/>
    </source>
</evidence>